<dbReference type="InterPro" id="IPR051018">
    <property type="entry name" value="Bacteriophage_GH24"/>
</dbReference>
<reference evidence="7 8" key="1">
    <citation type="submission" date="2020-08" db="EMBL/GenBank/DDBJ databases">
        <title>Novel species isolated from subtropical streams in China.</title>
        <authorList>
            <person name="Lu H."/>
        </authorList>
    </citation>
    <scope>NUCLEOTIDE SEQUENCE [LARGE SCALE GENOMIC DNA]</scope>
    <source>
        <strain evidence="7 8">CCTCC AB 2015119</strain>
    </source>
</reference>
<dbReference type="Proteomes" id="UP000637632">
    <property type="component" value="Unassembled WGS sequence"/>
</dbReference>
<organism evidence="7 8">
    <name type="scientific">Undibacterium aquatile</name>
    <dbReference type="NCBI Taxonomy" id="1537398"/>
    <lineage>
        <taxon>Bacteria</taxon>
        <taxon>Pseudomonadati</taxon>
        <taxon>Pseudomonadota</taxon>
        <taxon>Betaproteobacteria</taxon>
        <taxon>Burkholderiales</taxon>
        <taxon>Oxalobacteraceae</taxon>
        <taxon>Undibacterium</taxon>
    </lineage>
</organism>
<dbReference type="SUPFAM" id="SSF53955">
    <property type="entry name" value="Lysozyme-like"/>
    <property type="match status" value="1"/>
</dbReference>
<comment type="caution">
    <text evidence="7">The sequence shown here is derived from an EMBL/GenBank/DDBJ whole genome shotgun (WGS) entry which is preliminary data.</text>
</comment>
<dbReference type="HAMAP" id="MF_04110">
    <property type="entry name" value="ENDOLYSIN_T4"/>
    <property type="match status" value="1"/>
</dbReference>
<dbReference type="Gene3D" id="1.10.530.40">
    <property type="match status" value="1"/>
</dbReference>
<evidence type="ECO:0000256" key="5">
    <source>
        <dbReference type="ARBA" id="ARBA00023295"/>
    </source>
</evidence>
<keyword evidence="3 6" id="KW-0081">Bacteriolytic enzyme</keyword>
<keyword evidence="8" id="KW-1185">Reference proteome</keyword>
<evidence type="ECO:0000256" key="6">
    <source>
        <dbReference type="RuleBase" id="RU003788"/>
    </source>
</evidence>
<dbReference type="PANTHER" id="PTHR38107">
    <property type="match status" value="1"/>
</dbReference>
<dbReference type="EMBL" id="JACOFT010000002">
    <property type="protein sequence ID" value="MBC3811318.1"/>
    <property type="molecule type" value="Genomic_DNA"/>
</dbReference>
<keyword evidence="4 6" id="KW-0378">Hydrolase</keyword>
<evidence type="ECO:0000256" key="1">
    <source>
        <dbReference type="ARBA" id="ARBA00000632"/>
    </source>
</evidence>
<name>A0ABR6XF08_9BURK</name>
<dbReference type="Pfam" id="PF00959">
    <property type="entry name" value="Phage_lysozyme"/>
    <property type="match status" value="1"/>
</dbReference>
<dbReference type="PANTHER" id="PTHR38107:SF3">
    <property type="entry name" value="LYSOZYME RRRD-RELATED"/>
    <property type="match status" value="1"/>
</dbReference>
<comment type="catalytic activity">
    <reaction evidence="1 6">
        <text>Hydrolysis of (1-&gt;4)-beta-linkages between N-acetylmuramic acid and N-acetyl-D-glucosamine residues in a peptidoglycan and between N-acetyl-D-glucosamine residues in chitodextrins.</text>
        <dbReference type="EC" id="3.2.1.17"/>
    </reaction>
</comment>
<protein>
    <recommendedName>
        <fullName evidence="6">Lysozyme</fullName>
        <ecNumber evidence="6">3.2.1.17</ecNumber>
    </recommendedName>
</protein>
<evidence type="ECO:0000256" key="4">
    <source>
        <dbReference type="ARBA" id="ARBA00022801"/>
    </source>
</evidence>
<dbReference type="InterPro" id="IPR043688">
    <property type="entry name" value="SAR_endolysin-like"/>
</dbReference>
<accession>A0ABR6XF08</accession>
<dbReference type="EC" id="3.2.1.17" evidence="6"/>
<gene>
    <name evidence="7" type="ORF">H8K26_07670</name>
</gene>
<comment type="similarity">
    <text evidence="6">Belongs to the glycosyl hydrolase 24 family.</text>
</comment>
<dbReference type="InterPro" id="IPR023346">
    <property type="entry name" value="Lysozyme-like_dom_sf"/>
</dbReference>
<keyword evidence="5 6" id="KW-0326">Glycosidase</keyword>
<keyword evidence="2 6" id="KW-0929">Antimicrobial</keyword>
<evidence type="ECO:0000256" key="3">
    <source>
        <dbReference type="ARBA" id="ARBA00022638"/>
    </source>
</evidence>
<dbReference type="HAMAP" id="MF_04136">
    <property type="entry name" value="SAR_ENDOLYSIN"/>
    <property type="match status" value="1"/>
</dbReference>
<dbReference type="InterPro" id="IPR034690">
    <property type="entry name" value="Endolysin_T4_type"/>
</dbReference>
<evidence type="ECO:0000313" key="8">
    <source>
        <dbReference type="Proteomes" id="UP000637632"/>
    </source>
</evidence>
<evidence type="ECO:0000313" key="7">
    <source>
        <dbReference type="EMBL" id="MBC3811318.1"/>
    </source>
</evidence>
<dbReference type="InterPro" id="IPR002196">
    <property type="entry name" value="Glyco_hydro_24"/>
</dbReference>
<evidence type="ECO:0000256" key="2">
    <source>
        <dbReference type="ARBA" id="ARBA00022529"/>
    </source>
</evidence>
<dbReference type="InterPro" id="IPR023347">
    <property type="entry name" value="Lysozyme_dom_sf"/>
</dbReference>
<sequence>MNDVLKKRLATAGIAAAFPIIAMYEGMSTKAYLDPISIPTICRGHTGGVKMGDIATVQECDELTVRDLLDAKSAMESCTHVPMNDYQRAAFVSFVFNVGPGRAGVKDGFCMLKSGRPSTMVTKLNKGDYIGACNEINRQWAKAGGVELPGLVKRRNDERKICLTQ</sequence>
<proteinExistence type="inferred from homology"/>
<dbReference type="CDD" id="cd16900">
    <property type="entry name" value="endolysin_R21-like"/>
    <property type="match status" value="1"/>
</dbReference>
<dbReference type="RefSeq" id="WP_190478520.1">
    <property type="nucleotide sequence ID" value="NZ_JACOFT010000002.1"/>
</dbReference>